<dbReference type="PROSITE" id="PS51419">
    <property type="entry name" value="RAB"/>
    <property type="match status" value="2"/>
</dbReference>
<feature type="domain" description="F-box" evidence="2">
    <location>
        <begin position="14"/>
        <end position="53"/>
    </location>
</feature>
<organism evidence="3 4">
    <name type="scientific">Paratrimastix pyriformis</name>
    <dbReference type="NCBI Taxonomy" id="342808"/>
    <lineage>
        <taxon>Eukaryota</taxon>
        <taxon>Metamonada</taxon>
        <taxon>Preaxostyla</taxon>
        <taxon>Paratrimastigidae</taxon>
        <taxon>Paratrimastix</taxon>
    </lineage>
</organism>
<sequence>MGQRFSVTPTALTVPEILVQILARVNVRSVYACSRVCRMWRDAARLPICWKLRCLTEGIVHENQKSVSSEEISWEDRYIMAKAKLRAVRMTAIGSGSAGTTSLCRRFVSGDFVPMNPFSPAKRMHKVVVLPSKLISLDLWDVNGCGKFRQLAPMYYRNSDTALLCFDCTNPSGFEELKSLMRQVQESGVSVLGVVCCKCDLAAERQVTRAEAEAFAASVGATYWETSALTGQGVQSCIEDVLTGLQAASPAEEVIQAQATRRGSNISLYTPFCNSPLIDPELLQDPDLTYPRSSECPFSICVLAQGIGQESQKGVTEETSWKDRYVLAKVDVRTVVEMIGPESAGTTSLCRRFASCDFAPTHPVSPHAVRLFRKLCILPSKLISLELWDIGGKSRHLAPIYYRKSVATLLCFDCTNPAGFEEIRSLLPRAQGVIEVFTVGVLASGLTTVIGRSALHRSLQGDEEDLTPDGNTKRQGLYNQKILVQIIARVNIRSLYACSRVCRIWRDAARLPICWKLRCLSEGIVKENQQGDVLEGTSWEDRYIRTKAKVRTSVKMTAIGPENAGTTSLCWRFASGDFVPSVSPAIYLRKLCVLPSALISLDLWDISGKYRQLASIYFRGSVVILFCFDCTNPTGFEALKSLVSQSRSTIDTLVLGVVCCKCDLVNERKVPRAEAEAFATSVGASYWETSALTGQGVRNCFEGLVREAADRRLLPDLTPPRPEANHDPIETR</sequence>
<dbReference type="InterPro" id="IPR001806">
    <property type="entry name" value="Small_GTPase"/>
</dbReference>
<dbReference type="Gene3D" id="1.20.1280.50">
    <property type="match status" value="2"/>
</dbReference>
<dbReference type="Pfam" id="PF12937">
    <property type="entry name" value="F-box-like"/>
    <property type="match status" value="1"/>
</dbReference>
<reference evidence="3" key="1">
    <citation type="journal article" date="2022" name="bioRxiv">
        <title>Genomics of Preaxostyla Flagellates Illuminates Evolutionary Transitions and the Path Towards Mitochondrial Loss.</title>
        <authorList>
            <person name="Novak L.V.F."/>
            <person name="Treitli S.C."/>
            <person name="Pyrih J."/>
            <person name="Halakuc P."/>
            <person name="Pipaliya S.V."/>
            <person name="Vacek V."/>
            <person name="Brzon O."/>
            <person name="Soukal P."/>
            <person name="Eme L."/>
            <person name="Dacks J.B."/>
            <person name="Karnkowska A."/>
            <person name="Elias M."/>
            <person name="Hampl V."/>
        </authorList>
    </citation>
    <scope>NUCLEOTIDE SEQUENCE</scope>
    <source>
        <strain evidence="3">RCP-MX</strain>
    </source>
</reference>
<feature type="domain" description="F-box" evidence="2">
    <location>
        <begin position="478"/>
        <end position="518"/>
    </location>
</feature>
<dbReference type="SUPFAM" id="SSF52540">
    <property type="entry name" value="P-loop containing nucleoside triphosphate hydrolases"/>
    <property type="match status" value="3"/>
</dbReference>
<dbReference type="PANTHER" id="PTHR47978">
    <property type="match status" value="1"/>
</dbReference>
<evidence type="ECO:0000313" key="4">
    <source>
        <dbReference type="Proteomes" id="UP001141327"/>
    </source>
</evidence>
<proteinExistence type="predicted"/>
<dbReference type="PROSITE" id="PS51421">
    <property type="entry name" value="RAS"/>
    <property type="match status" value="2"/>
</dbReference>
<evidence type="ECO:0000259" key="2">
    <source>
        <dbReference type="SMART" id="SM00256"/>
    </source>
</evidence>
<name>A0ABQ8UD67_9EUKA</name>
<dbReference type="CDD" id="cd00154">
    <property type="entry name" value="Rab"/>
    <property type="match status" value="2"/>
</dbReference>
<dbReference type="Proteomes" id="UP001141327">
    <property type="component" value="Unassembled WGS sequence"/>
</dbReference>
<dbReference type="Pfam" id="PF00646">
    <property type="entry name" value="F-box"/>
    <property type="match status" value="1"/>
</dbReference>
<dbReference type="SMART" id="SM00256">
    <property type="entry name" value="FBOX"/>
    <property type="match status" value="2"/>
</dbReference>
<keyword evidence="4" id="KW-1185">Reference proteome</keyword>
<comment type="caution">
    <text evidence="3">The sequence shown here is derived from an EMBL/GenBank/DDBJ whole genome shotgun (WGS) entry which is preliminary data.</text>
</comment>
<accession>A0ABQ8UD67</accession>
<dbReference type="PRINTS" id="PR00449">
    <property type="entry name" value="RASTRNSFRMNG"/>
</dbReference>
<protein>
    <submittedName>
        <fullName evidence="3">Rab-type small G protein</fullName>
    </submittedName>
</protein>
<evidence type="ECO:0000256" key="1">
    <source>
        <dbReference type="ARBA" id="ARBA00022741"/>
    </source>
</evidence>
<dbReference type="Gene3D" id="3.40.50.300">
    <property type="entry name" value="P-loop containing nucleotide triphosphate hydrolases"/>
    <property type="match status" value="3"/>
</dbReference>
<keyword evidence="1" id="KW-0547">Nucleotide-binding</keyword>
<evidence type="ECO:0000313" key="3">
    <source>
        <dbReference type="EMBL" id="KAJ4456396.1"/>
    </source>
</evidence>
<dbReference type="Pfam" id="PF00071">
    <property type="entry name" value="Ras"/>
    <property type="match status" value="3"/>
</dbReference>
<dbReference type="SMART" id="SM00175">
    <property type="entry name" value="RAB"/>
    <property type="match status" value="2"/>
</dbReference>
<dbReference type="InterPro" id="IPR001810">
    <property type="entry name" value="F-box_dom"/>
</dbReference>
<dbReference type="SMART" id="SM00174">
    <property type="entry name" value="RHO"/>
    <property type="match status" value="1"/>
</dbReference>
<dbReference type="SUPFAM" id="SSF81383">
    <property type="entry name" value="F-box domain"/>
    <property type="match status" value="2"/>
</dbReference>
<dbReference type="SMART" id="SM00173">
    <property type="entry name" value="RAS"/>
    <property type="match status" value="1"/>
</dbReference>
<gene>
    <name evidence="3" type="ORF">PAPYR_8361</name>
</gene>
<dbReference type="EMBL" id="JAPMOS010000071">
    <property type="protein sequence ID" value="KAJ4456396.1"/>
    <property type="molecule type" value="Genomic_DNA"/>
</dbReference>
<dbReference type="InterPro" id="IPR027417">
    <property type="entry name" value="P-loop_NTPase"/>
</dbReference>
<dbReference type="InterPro" id="IPR036047">
    <property type="entry name" value="F-box-like_dom_sf"/>
</dbReference>